<name>A0A0H2R0P8_9AGAM</name>
<feature type="region of interest" description="Disordered" evidence="1">
    <location>
        <begin position="152"/>
        <end position="250"/>
    </location>
</feature>
<evidence type="ECO:0000313" key="2">
    <source>
        <dbReference type="EMBL" id="KLO05294.1"/>
    </source>
</evidence>
<feature type="compositionally biased region" description="Basic and acidic residues" evidence="1">
    <location>
        <begin position="226"/>
        <end position="236"/>
    </location>
</feature>
<feature type="compositionally biased region" description="Low complexity" evidence="1">
    <location>
        <begin position="16"/>
        <end position="35"/>
    </location>
</feature>
<gene>
    <name evidence="2" type="ORF">SCHPADRAFT_731050</name>
</gene>
<sequence length="708" mass="78533">MGQSSGNSLGSVQQTAPYHASSSPSPSRSAIEKSSLVPRDLTEQKETVQGSPTQLPGAFPTHLDPELRAGLEQAIKTISTLTSWGQARPQALTGLSHPEMAQVGGGLFAGAVLSSRAIRNGEGSSTAGMSHPDARYSLDTSRPSAPVAIQTNEAFGPATRAPSSEIAGPPEEVEHGVDTLSTLPEQEPRIDKQSTQPDSLRREMTQQDNIPAVGMSAGSSPSSSRPDTDHQRKTSDAARVYPPSPPWRRKTSAVSSAVRVHPFVRLPCELRQIVFEFLVGLGRAQMLSLKLVHSVFYYEVTCAEFRENKISGAWDSSYILRQDNLPEKKRTINPKIFKFKTYDSFQFLRTWRNCKFFKHVDEMEFKLPYPTNLGAGELRTHRSEALNDIRAFFASLPPYENEAYVSSILIDVGHVVREDEIDLLDLYRMLECIHKTGCTKLVLRGTEGWRPKGRAFYPDAITPSLALESPPLKTLFVAGSIFFSEEVSPCLYRFCSKNLEIENLELEYSLLPPDDMSNLLSLFRTSALKSLVVHDLRASDLWAIFKGNPSLEMLEVQSIVDPSPADQAKPAYLSKPISLSKLRCIYSTNRALARLLPLLIIPRQHRPALLRLHVNLDRDDSRKVFDTEAGTSVFQLLSTYTQGVNDLVYDLAPFSHCTSPSIPSPPPNFVVRTLQVYCNLVARSCFDDLHVSNLPLSFRSILSFCRGP</sequence>
<evidence type="ECO:0000256" key="1">
    <source>
        <dbReference type="SAM" id="MobiDB-lite"/>
    </source>
</evidence>
<organism evidence="2 3">
    <name type="scientific">Schizopora paradoxa</name>
    <dbReference type="NCBI Taxonomy" id="27342"/>
    <lineage>
        <taxon>Eukaryota</taxon>
        <taxon>Fungi</taxon>
        <taxon>Dikarya</taxon>
        <taxon>Basidiomycota</taxon>
        <taxon>Agaricomycotina</taxon>
        <taxon>Agaricomycetes</taxon>
        <taxon>Hymenochaetales</taxon>
        <taxon>Schizoporaceae</taxon>
        <taxon>Schizopora</taxon>
    </lineage>
</organism>
<dbReference type="InParanoid" id="A0A0H2R0P8"/>
<dbReference type="AlphaFoldDB" id="A0A0H2R0P8"/>
<feature type="region of interest" description="Disordered" evidence="1">
    <location>
        <begin position="1"/>
        <end position="64"/>
    </location>
</feature>
<dbReference type="InterPro" id="IPR032675">
    <property type="entry name" value="LRR_dom_sf"/>
</dbReference>
<dbReference type="Gene3D" id="3.80.10.10">
    <property type="entry name" value="Ribonuclease Inhibitor"/>
    <property type="match status" value="1"/>
</dbReference>
<proteinExistence type="predicted"/>
<keyword evidence="3" id="KW-1185">Reference proteome</keyword>
<protein>
    <submittedName>
        <fullName evidence="2">Uncharacterized protein</fullName>
    </submittedName>
</protein>
<accession>A0A0H2R0P8</accession>
<reference evidence="2 3" key="1">
    <citation type="submission" date="2015-04" db="EMBL/GenBank/DDBJ databases">
        <title>Complete genome sequence of Schizopora paradoxa KUC8140, a cosmopolitan wood degrader in East Asia.</title>
        <authorList>
            <consortium name="DOE Joint Genome Institute"/>
            <person name="Min B."/>
            <person name="Park H."/>
            <person name="Jang Y."/>
            <person name="Kim J.-J."/>
            <person name="Kim K.H."/>
            <person name="Pangilinan J."/>
            <person name="Lipzen A."/>
            <person name="Riley R."/>
            <person name="Grigoriev I.V."/>
            <person name="Spatafora J.W."/>
            <person name="Choi I.-G."/>
        </authorList>
    </citation>
    <scope>NUCLEOTIDE SEQUENCE [LARGE SCALE GENOMIC DNA]</scope>
    <source>
        <strain evidence="2 3">KUC8140</strain>
    </source>
</reference>
<feature type="compositionally biased region" description="Polar residues" evidence="1">
    <location>
        <begin position="1"/>
        <end position="15"/>
    </location>
</feature>
<dbReference type="EMBL" id="KQ086330">
    <property type="protein sequence ID" value="KLO05294.1"/>
    <property type="molecule type" value="Genomic_DNA"/>
</dbReference>
<dbReference type="Proteomes" id="UP000053477">
    <property type="component" value="Unassembled WGS sequence"/>
</dbReference>
<evidence type="ECO:0000313" key="3">
    <source>
        <dbReference type="Proteomes" id="UP000053477"/>
    </source>
</evidence>